<sequence>MSDFTYISFGAGVQSTALLIMSNLGLKDCPKADVAIFADTGDEPRGSTIKSRQCRSGRRSPSR</sequence>
<evidence type="ECO:0000313" key="3">
    <source>
        <dbReference type="EMBL" id="KKM78901.1"/>
    </source>
</evidence>
<evidence type="ECO:0000256" key="2">
    <source>
        <dbReference type="SAM" id="Phobius"/>
    </source>
</evidence>
<dbReference type="AlphaFoldDB" id="A0A0F9KVV6"/>
<keyword evidence="2" id="KW-0812">Transmembrane</keyword>
<reference evidence="3" key="1">
    <citation type="journal article" date="2015" name="Nature">
        <title>Complex archaea that bridge the gap between prokaryotes and eukaryotes.</title>
        <authorList>
            <person name="Spang A."/>
            <person name="Saw J.H."/>
            <person name="Jorgensen S.L."/>
            <person name="Zaremba-Niedzwiedzka K."/>
            <person name="Martijn J."/>
            <person name="Lind A.E."/>
            <person name="van Eijk R."/>
            <person name="Schleper C."/>
            <person name="Guy L."/>
            <person name="Ettema T.J."/>
        </authorList>
    </citation>
    <scope>NUCLEOTIDE SEQUENCE</scope>
</reference>
<gene>
    <name evidence="3" type="ORF">LCGC14_1355330</name>
</gene>
<accession>A0A0F9KVV6</accession>
<dbReference type="EMBL" id="LAZR01008416">
    <property type="protein sequence ID" value="KKM78901.1"/>
    <property type="molecule type" value="Genomic_DNA"/>
</dbReference>
<keyword evidence="2" id="KW-1133">Transmembrane helix</keyword>
<keyword evidence="2" id="KW-0472">Membrane</keyword>
<proteinExistence type="predicted"/>
<feature type="transmembrane region" description="Helical" evidence="2">
    <location>
        <begin position="6"/>
        <end position="26"/>
    </location>
</feature>
<name>A0A0F9KVV6_9ZZZZ</name>
<feature type="region of interest" description="Disordered" evidence="1">
    <location>
        <begin position="40"/>
        <end position="63"/>
    </location>
</feature>
<evidence type="ECO:0000256" key="1">
    <source>
        <dbReference type="SAM" id="MobiDB-lite"/>
    </source>
</evidence>
<organism evidence="3">
    <name type="scientific">marine sediment metagenome</name>
    <dbReference type="NCBI Taxonomy" id="412755"/>
    <lineage>
        <taxon>unclassified sequences</taxon>
        <taxon>metagenomes</taxon>
        <taxon>ecological metagenomes</taxon>
    </lineage>
</organism>
<protein>
    <submittedName>
        <fullName evidence="3">Uncharacterized protein</fullName>
    </submittedName>
</protein>
<feature type="compositionally biased region" description="Basic residues" evidence="1">
    <location>
        <begin position="52"/>
        <end position="63"/>
    </location>
</feature>
<comment type="caution">
    <text evidence="3">The sequence shown here is derived from an EMBL/GenBank/DDBJ whole genome shotgun (WGS) entry which is preliminary data.</text>
</comment>